<evidence type="ECO:0000256" key="1">
    <source>
        <dbReference type="ARBA" id="ARBA00022723"/>
    </source>
</evidence>
<dbReference type="SUPFAM" id="SSF57903">
    <property type="entry name" value="FYVE/PHD zinc finger"/>
    <property type="match status" value="1"/>
</dbReference>
<evidence type="ECO:0000259" key="7">
    <source>
        <dbReference type="PROSITE" id="PS50994"/>
    </source>
</evidence>
<dbReference type="InterPro" id="IPR001965">
    <property type="entry name" value="Znf_PHD"/>
</dbReference>
<organism evidence="8 9">
    <name type="scientific">Volvox reticuliferus</name>
    <dbReference type="NCBI Taxonomy" id="1737510"/>
    <lineage>
        <taxon>Eukaryota</taxon>
        <taxon>Viridiplantae</taxon>
        <taxon>Chlorophyta</taxon>
        <taxon>core chlorophytes</taxon>
        <taxon>Chlorophyceae</taxon>
        <taxon>CS clade</taxon>
        <taxon>Chlamydomonadales</taxon>
        <taxon>Volvocaceae</taxon>
        <taxon>Volvox</taxon>
    </lineage>
</organism>
<dbReference type="InterPro" id="IPR019787">
    <property type="entry name" value="Znf_PHD-finger"/>
</dbReference>
<dbReference type="InterPro" id="IPR041588">
    <property type="entry name" value="Integrase_H2C2"/>
</dbReference>
<dbReference type="InterPro" id="IPR001584">
    <property type="entry name" value="Integrase_cat-core"/>
</dbReference>
<dbReference type="PANTHER" id="PTHR37984:SF5">
    <property type="entry name" value="PROTEIN NYNRIN-LIKE"/>
    <property type="match status" value="1"/>
</dbReference>
<dbReference type="InterPro" id="IPR012337">
    <property type="entry name" value="RNaseH-like_sf"/>
</dbReference>
<comment type="caution">
    <text evidence="8">The sequence shown here is derived from an EMBL/GenBank/DDBJ whole genome shotgun (WGS) entry which is preliminary data.</text>
</comment>
<gene>
    <name evidence="8" type="ORF">Vretifemale_16691</name>
</gene>
<evidence type="ECO:0000259" key="6">
    <source>
        <dbReference type="PROSITE" id="PS50016"/>
    </source>
</evidence>
<protein>
    <submittedName>
        <fullName evidence="8">Uncharacterized protein</fullName>
    </submittedName>
</protein>
<dbReference type="Gene3D" id="3.30.40.10">
    <property type="entry name" value="Zinc/RING finger domain, C3HC4 (zinc finger)"/>
    <property type="match status" value="1"/>
</dbReference>
<feature type="domain" description="Integrase catalytic" evidence="7">
    <location>
        <begin position="648"/>
        <end position="812"/>
    </location>
</feature>
<evidence type="ECO:0000256" key="2">
    <source>
        <dbReference type="ARBA" id="ARBA00022771"/>
    </source>
</evidence>
<dbReference type="Pfam" id="PF17921">
    <property type="entry name" value="Integrase_H2C2"/>
    <property type="match status" value="1"/>
</dbReference>
<keyword evidence="3" id="KW-0862">Zinc</keyword>
<evidence type="ECO:0000256" key="4">
    <source>
        <dbReference type="PROSITE-ProRule" id="PRU00146"/>
    </source>
</evidence>
<dbReference type="PROSITE" id="PS50016">
    <property type="entry name" value="ZF_PHD_2"/>
    <property type="match status" value="1"/>
</dbReference>
<dbReference type="SUPFAM" id="SSF53335">
    <property type="entry name" value="S-adenosyl-L-methionine-dependent methyltransferases"/>
    <property type="match status" value="1"/>
</dbReference>
<evidence type="ECO:0000256" key="5">
    <source>
        <dbReference type="SAM" id="MobiDB-lite"/>
    </source>
</evidence>
<dbReference type="Gene3D" id="3.30.420.10">
    <property type="entry name" value="Ribonuclease H-like superfamily/Ribonuclease H"/>
    <property type="match status" value="1"/>
</dbReference>
<keyword evidence="2 4" id="KW-0863">Zinc-finger</keyword>
<evidence type="ECO:0000313" key="9">
    <source>
        <dbReference type="Proteomes" id="UP000747110"/>
    </source>
</evidence>
<dbReference type="EMBL" id="BNCP01000047">
    <property type="protein sequence ID" value="GIL88805.1"/>
    <property type="molecule type" value="Genomic_DNA"/>
</dbReference>
<dbReference type="OrthoDB" id="543541at2759"/>
<dbReference type="Gene3D" id="1.10.340.70">
    <property type="match status" value="1"/>
</dbReference>
<proteinExistence type="predicted"/>
<dbReference type="Pfam" id="PF00628">
    <property type="entry name" value="PHD"/>
    <property type="match status" value="1"/>
</dbReference>
<dbReference type="GO" id="GO:0008270">
    <property type="term" value="F:zinc ion binding"/>
    <property type="evidence" value="ECO:0007669"/>
    <property type="project" value="UniProtKB-KW"/>
</dbReference>
<dbReference type="CDD" id="cd15545">
    <property type="entry name" value="PHD_BAZ2A_like"/>
    <property type="match status" value="1"/>
</dbReference>
<dbReference type="PROSITE" id="PS01359">
    <property type="entry name" value="ZF_PHD_1"/>
    <property type="match status" value="1"/>
</dbReference>
<evidence type="ECO:0000256" key="3">
    <source>
        <dbReference type="ARBA" id="ARBA00022833"/>
    </source>
</evidence>
<dbReference type="InterPro" id="IPR019786">
    <property type="entry name" value="Zinc_finger_PHD-type_CS"/>
</dbReference>
<sequence length="1354" mass="148085">HDGTGARMDEDSDPKPPGPRLVPYPTALATGEAYRFSSVAQVALVAAAARLQRLRAAQRCTHTTLPTSEELLAGHNGLVTDAVDKCPLDDPSHAQVLQRRLLLHANKLVRDHRVALNAIPCEPPQPQQLGSAAGTTGLTTLALDSSLVSRHFLDKALSEGLVVIELGARASGLEACLRAGWRVRDYHVADSLAPAAAAAVTNRVRQLRLMFPQQLLAKATLHPTGRFPTASSWTDTLLRDLGAHKPHQWLVIGAVPNLQDPQAAQLRQLIGALQRLHPRLLPGYLVEVPGDQRSDASFGSSHLTDLAAHGRRQHALATLYSNLADARRLSKLMDVGSTAVRPPPLAAALPGRHLPVPADVLSKPYLQCDTPGLAPLALPPGDLLTMRLDSPTGPSTLSPAELACVLDAPTDLVSGLPEALCHRLLTSGVTPGAAAHVFALAQALQLAYLTPHHMAVLKPRYALTPMNPSDSALGGEGAMTTSALSTTGMWEPATSLTSAATAPTVRNCTALVADTAEMLDRHAGGPTDPWEDQEMLHLLRHGSYRTELGQEERRRVNRRACSYRVSGDKLLRLMPNGTVREVPPPQQRRDVIERTHNNLGHFGKRRTLGLLQTGFWWPGMTKDVATVVGACKLCDQVNAIGNVKPEELQPLPIRGPFYRWGCDLAGPFPTTKRGNTMVMVCIEHFTKHVELAAIPSKHSEQTARVLLERILTRFSAPAEIVTDRGQEWGGSFAALCEQGLVDHRRTSPNHPQADGAAERIVQVLKRSLRKFCAAQGTAQEWDEQLPWISLGYNCSPQASTGHSPYELLYGNQPVIPPAVRERFVQPLDPDKLADFNHYLEMRAKEVQRLMPAAAGNLLIAQQRDKHRYARVRSGGYKPAFSRFEAGDYVYITERNRTNTLQVPTRENVLRVISVTPAGVATLKGRCGTERKENVTNLKPCHLPDLDPIVDVRLAVPSVDLACEVCGFPDQEESMLLCDSCGTGWHMHCLRPAVTKIPKGAWICSECSEAGVKVEDVERKELPAAPQVKAKPFPGAAQRRRDQVAASFDGRRVRRAFKDPVTLEKTSRDGTARYKGGGAGRQSYDIVYDDGLVETVSPSVVRRHLLQVEQPPAKALMTARSELPEQWDLREPAGVKRALALLMPGTQPTETLLARLAKRVPGGAAFLQRPGQPTPGQPECVETADEEIRPLLDTVDLSRCAGVLDPWTGKGNVARVLRKHGLLVHCNDVNPSHPADRHEDALQPDFYRRVLELWPYDAIVCSPLFALLDLALPLAVLFAPVVAMHVPGHFVTDAHDARRRYLKGLAKEGRLSLIMGLPRGRMGRRCMWIVVFASRSLRDKMLHEDARMDGAWVLS</sequence>
<keyword evidence="1" id="KW-0479">Metal-binding</keyword>
<dbReference type="InterPro" id="IPR011011">
    <property type="entry name" value="Znf_FYVE_PHD"/>
</dbReference>
<feature type="non-terminal residue" evidence="8">
    <location>
        <position position="1"/>
    </location>
</feature>
<reference evidence="8" key="1">
    <citation type="journal article" date="2021" name="Proc. Natl. Acad. Sci. U.S.A.">
        <title>Three genomes in the algal genus Volvox reveal the fate of a haploid sex-determining region after a transition to homothallism.</title>
        <authorList>
            <person name="Yamamoto K."/>
            <person name="Hamaji T."/>
            <person name="Kawai-Toyooka H."/>
            <person name="Matsuzaki R."/>
            <person name="Takahashi F."/>
            <person name="Nishimura Y."/>
            <person name="Kawachi M."/>
            <person name="Noguchi H."/>
            <person name="Minakuchi Y."/>
            <person name="Umen J.G."/>
            <person name="Toyoda A."/>
            <person name="Nozaki H."/>
        </authorList>
    </citation>
    <scope>NUCLEOTIDE SEQUENCE</scope>
    <source>
        <strain evidence="8">NIES-3786</strain>
    </source>
</reference>
<dbReference type="InterPro" id="IPR036397">
    <property type="entry name" value="RNaseH_sf"/>
</dbReference>
<dbReference type="InterPro" id="IPR050951">
    <property type="entry name" value="Retrovirus_Pol_polyprotein"/>
</dbReference>
<dbReference type="Pfam" id="PF00665">
    <property type="entry name" value="rve"/>
    <property type="match status" value="1"/>
</dbReference>
<dbReference type="Proteomes" id="UP000747110">
    <property type="component" value="Unassembled WGS sequence"/>
</dbReference>
<dbReference type="InterPro" id="IPR013083">
    <property type="entry name" value="Znf_RING/FYVE/PHD"/>
</dbReference>
<dbReference type="GO" id="GO:0015074">
    <property type="term" value="P:DNA integration"/>
    <property type="evidence" value="ECO:0007669"/>
    <property type="project" value="InterPro"/>
</dbReference>
<evidence type="ECO:0000313" key="8">
    <source>
        <dbReference type="EMBL" id="GIL88805.1"/>
    </source>
</evidence>
<dbReference type="InterPro" id="IPR029063">
    <property type="entry name" value="SAM-dependent_MTases_sf"/>
</dbReference>
<keyword evidence="9" id="KW-1185">Reference proteome</keyword>
<feature type="domain" description="PHD-type" evidence="6">
    <location>
        <begin position="959"/>
        <end position="1009"/>
    </location>
</feature>
<dbReference type="PANTHER" id="PTHR37984">
    <property type="entry name" value="PROTEIN CBG26694"/>
    <property type="match status" value="1"/>
</dbReference>
<dbReference type="GO" id="GO:0003676">
    <property type="term" value="F:nucleic acid binding"/>
    <property type="evidence" value="ECO:0007669"/>
    <property type="project" value="InterPro"/>
</dbReference>
<dbReference type="SUPFAM" id="SSF53098">
    <property type="entry name" value="Ribonuclease H-like"/>
    <property type="match status" value="1"/>
</dbReference>
<name>A0A8J4CUC9_9CHLO</name>
<dbReference type="SMART" id="SM00249">
    <property type="entry name" value="PHD"/>
    <property type="match status" value="1"/>
</dbReference>
<accession>A0A8J4CUC9</accession>
<dbReference type="PROSITE" id="PS50994">
    <property type="entry name" value="INTEGRASE"/>
    <property type="match status" value="1"/>
</dbReference>
<feature type="region of interest" description="Disordered" evidence="5">
    <location>
        <begin position="1"/>
        <end position="21"/>
    </location>
</feature>